<gene>
    <name evidence="1" type="ORF">OBE_05758</name>
</gene>
<reference evidence="1" key="1">
    <citation type="journal article" date="2013" name="Environ. Microbiol.">
        <title>Microbiota from the distal guts of lean and obese adolescents exhibit partial functional redundancy besides clear differences in community structure.</title>
        <authorList>
            <person name="Ferrer M."/>
            <person name="Ruiz A."/>
            <person name="Lanza F."/>
            <person name="Haange S.B."/>
            <person name="Oberbach A."/>
            <person name="Till H."/>
            <person name="Bargiela R."/>
            <person name="Campoy C."/>
            <person name="Segura M.T."/>
            <person name="Richter M."/>
            <person name="von Bergen M."/>
            <person name="Seifert J."/>
            <person name="Suarez A."/>
        </authorList>
    </citation>
    <scope>NUCLEOTIDE SEQUENCE</scope>
</reference>
<dbReference type="EMBL" id="AJWZ01003955">
    <property type="protein sequence ID" value="EKC66799.1"/>
    <property type="molecule type" value="Genomic_DNA"/>
</dbReference>
<sequence length="89" mass="10291">YASLVYPNERCSDNSLLLFLQALIKINIKEVELVGFDGFDESSFNYYDKYLSFNNIDAEEYNATISEALSVLNRNIKIHFITPSHYVVE</sequence>
<organism evidence="1">
    <name type="scientific">human gut metagenome</name>
    <dbReference type="NCBI Taxonomy" id="408170"/>
    <lineage>
        <taxon>unclassified sequences</taxon>
        <taxon>metagenomes</taxon>
        <taxon>organismal metagenomes</taxon>
    </lineage>
</organism>
<dbReference type="AlphaFoldDB" id="K1TGW5"/>
<feature type="non-terminal residue" evidence="1">
    <location>
        <position position="1"/>
    </location>
</feature>
<comment type="caution">
    <text evidence="1">The sequence shown here is derived from an EMBL/GenBank/DDBJ whole genome shotgun (WGS) entry which is preliminary data.</text>
</comment>
<evidence type="ECO:0000313" key="1">
    <source>
        <dbReference type="EMBL" id="EKC66799.1"/>
    </source>
</evidence>
<accession>K1TGW5</accession>
<protein>
    <submittedName>
        <fullName evidence="1">Uncharacterized protein</fullName>
    </submittedName>
</protein>
<name>K1TGW5_9ZZZZ</name>
<proteinExistence type="predicted"/>